<reference evidence="10" key="1">
    <citation type="journal article" date="2019" name="Int. J. Syst. Evol. Microbiol.">
        <title>The Global Catalogue of Microorganisms (GCM) 10K type strain sequencing project: providing services to taxonomists for standard genome sequencing and annotation.</title>
        <authorList>
            <consortium name="The Broad Institute Genomics Platform"/>
            <consortium name="The Broad Institute Genome Sequencing Center for Infectious Disease"/>
            <person name="Wu L."/>
            <person name="Ma J."/>
        </authorList>
    </citation>
    <scope>NUCLEOTIDE SEQUENCE [LARGE SCALE GENOMIC DNA]</scope>
    <source>
        <strain evidence="10">JCM 13249</strain>
    </source>
</reference>
<evidence type="ECO:0000313" key="10">
    <source>
        <dbReference type="Proteomes" id="UP001500655"/>
    </source>
</evidence>
<evidence type="ECO:0000256" key="4">
    <source>
        <dbReference type="ARBA" id="ARBA00022692"/>
    </source>
</evidence>
<comment type="similarity">
    <text evidence="2">Belongs to the resistance-nodulation-cell division (RND) (TC 2.A.6) family. MmpL subfamily.</text>
</comment>
<dbReference type="Proteomes" id="UP001500655">
    <property type="component" value="Unassembled WGS sequence"/>
</dbReference>
<feature type="transmembrane region" description="Helical" evidence="7">
    <location>
        <begin position="543"/>
        <end position="568"/>
    </location>
</feature>
<accession>A0ABP4VSJ7</accession>
<dbReference type="PANTHER" id="PTHR33406">
    <property type="entry name" value="MEMBRANE PROTEIN MJ1562-RELATED"/>
    <property type="match status" value="1"/>
</dbReference>
<dbReference type="InterPro" id="IPR050545">
    <property type="entry name" value="Mycobact_MmpL"/>
</dbReference>
<feature type="transmembrane region" description="Helical" evidence="7">
    <location>
        <begin position="574"/>
        <end position="594"/>
    </location>
</feature>
<protein>
    <submittedName>
        <fullName evidence="9">MMPL family transporter</fullName>
    </submittedName>
</protein>
<dbReference type="PROSITE" id="PS50156">
    <property type="entry name" value="SSD"/>
    <property type="match status" value="2"/>
</dbReference>
<feature type="transmembrane region" description="Helical" evidence="7">
    <location>
        <begin position="198"/>
        <end position="221"/>
    </location>
</feature>
<keyword evidence="5 7" id="KW-1133">Transmembrane helix</keyword>
<feature type="transmembrane region" description="Helical" evidence="7">
    <location>
        <begin position="279"/>
        <end position="299"/>
    </location>
</feature>
<dbReference type="RefSeq" id="WP_344075406.1">
    <property type="nucleotide sequence ID" value="NZ_BAAALS010000001.1"/>
</dbReference>
<keyword evidence="6 7" id="KW-0472">Membrane</keyword>
<feature type="transmembrane region" description="Helical" evidence="7">
    <location>
        <begin position="373"/>
        <end position="393"/>
    </location>
</feature>
<organism evidence="9 10">
    <name type="scientific">Luedemannella helvata</name>
    <dbReference type="NCBI Taxonomy" id="349315"/>
    <lineage>
        <taxon>Bacteria</taxon>
        <taxon>Bacillati</taxon>
        <taxon>Actinomycetota</taxon>
        <taxon>Actinomycetes</taxon>
        <taxon>Micromonosporales</taxon>
        <taxon>Micromonosporaceae</taxon>
        <taxon>Luedemannella</taxon>
    </lineage>
</organism>
<dbReference type="InterPro" id="IPR004869">
    <property type="entry name" value="MMPL_dom"/>
</dbReference>
<feature type="domain" description="SSD" evidence="8">
    <location>
        <begin position="165"/>
        <end position="330"/>
    </location>
</feature>
<feature type="transmembrane region" description="Helical" evidence="7">
    <location>
        <begin position="519"/>
        <end position="536"/>
    </location>
</feature>
<dbReference type="InterPro" id="IPR000731">
    <property type="entry name" value="SSD"/>
</dbReference>
<evidence type="ECO:0000256" key="3">
    <source>
        <dbReference type="ARBA" id="ARBA00022475"/>
    </source>
</evidence>
<feature type="transmembrane region" description="Helical" evidence="7">
    <location>
        <begin position="233"/>
        <end position="253"/>
    </location>
</feature>
<dbReference type="EMBL" id="BAAALS010000001">
    <property type="protein sequence ID" value="GAA1734250.1"/>
    <property type="molecule type" value="Genomic_DNA"/>
</dbReference>
<feature type="transmembrane region" description="Helical" evidence="7">
    <location>
        <begin position="646"/>
        <end position="667"/>
    </location>
</feature>
<proteinExistence type="inferred from homology"/>
<dbReference type="Gene3D" id="1.20.1640.10">
    <property type="entry name" value="Multidrug efflux transporter AcrB transmembrane domain"/>
    <property type="match status" value="2"/>
</dbReference>
<evidence type="ECO:0000256" key="2">
    <source>
        <dbReference type="ARBA" id="ARBA00010157"/>
    </source>
</evidence>
<feature type="transmembrane region" description="Helical" evidence="7">
    <location>
        <begin position="615"/>
        <end position="640"/>
    </location>
</feature>
<evidence type="ECO:0000256" key="5">
    <source>
        <dbReference type="ARBA" id="ARBA00022989"/>
    </source>
</evidence>
<comment type="caution">
    <text evidence="9">The sequence shown here is derived from an EMBL/GenBank/DDBJ whole genome shotgun (WGS) entry which is preliminary data.</text>
</comment>
<gene>
    <name evidence="9" type="ORF">GCM10009681_00480</name>
</gene>
<dbReference type="Pfam" id="PF03176">
    <property type="entry name" value="MMPL"/>
    <property type="match status" value="2"/>
</dbReference>
<feature type="transmembrane region" description="Helical" evidence="7">
    <location>
        <begin position="311"/>
        <end position="336"/>
    </location>
</feature>
<feature type="transmembrane region" description="Helical" evidence="7">
    <location>
        <begin position="169"/>
        <end position="191"/>
    </location>
</feature>
<comment type="subcellular location">
    <subcellularLocation>
        <location evidence="1">Cell membrane</location>
        <topology evidence="1">Multi-pass membrane protein</topology>
    </subcellularLocation>
</comment>
<dbReference type="SUPFAM" id="SSF82866">
    <property type="entry name" value="Multidrug efflux transporter AcrB transmembrane domain"/>
    <property type="match status" value="2"/>
</dbReference>
<evidence type="ECO:0000256" key="7">
    <source>
        <dbReference type="SAM" id="Phobius"/>
    </source>
</evidence>
<name>A0ABP4VSJ7_9ACTN</name>
<evidence type="ECO:0000256" key="1">
    <source>
        <dbReference type="ARBA" id="ARBA00004651"/>
    </source>
</evidence>
<keyword evidence="10" id="KW-1185">Reference proteome</keyword>
<evidence type="ECO:0000313" key="9">
    <source>
        <dbReference type="EMBL" id="GAA1734250.1"/>
    </source>
</evidence>
<keyword evidence="4 7" id="KW-0812">Transmembrane</keyword>
<dbReference type="PANTHER" id="PTHR33406:SF6">
    <property type="entry name" value="MEMBRANE PROTEIN YDGH-RELATED"/>
    <property type="match status" value="1"/>
</dbReference>
<sequence>MSARFPSGAVAGRWSKWVVVLIWAAIAGIATPLASKLSDVTTNNAVSFLPHSAEATQAYERASAEFAGAEQLVAVVVYARDTGLTAADKAKAGADAASFAALAEGGRVSPLIESEDGQAAIVSFPVAGDEEVRDASIEKIKNQLGTGGEPGLQAALTGPAGAVDDVVDAFAGIDTTLLFVTAGVVAVLLLITYRSPVLWIIPLLTVGIASQLATAAVYLLAKYADLTVNGQSQGIMTVLVFGAGTDYALLLIARYREELRRHRDRHDAMKEALRRSSPAILASAATVTISLLCLLAAQLNSLRGLGPVGAIGVAAGLVSMITLLPALLVICGRWLFWPFVPRYAEDAAAHDVAEEHGIWGRVAGLVGRRPRMLWTLTTAALLALTIGVTNLSLGLPESEQFTKEVGSVTGGRLVEAHFPGGTSSPVQVIARASATDPVVAAVRTVPGVATVQDPVTSRDGTWVRVDAVLADPPDSEAAARAVDAIRAATHAVPGSDALVGGDTAVQLDTERAAADDNRLVIPLILIVVFLVLVILLRAVVAPLLLIASVVVSFGAALGGAALIFNALGYPKIDLTMPLLAFLFLVALGVDYTIFLMTRVREEAATLGHREGVLHALTVTGGVITSAGIVLAATFAVLTVLPLVSLMQIGIVVALGVLLDTLIVRTLIVPALSLDVGRRVWWPSALSRTPHSRTPHSPSEPS</sequence>
<evidence type="ECO:0000259" key="8">
    <source>
        <dbReference type="PROSITE" id="PS50156"/>
    </source>
</evidence>
<evidence type="ECO:0000256" key="6">
    <source>
        <dbReference type="ARBA" id="ARBA00023136"/>
    </source>
</evidence>
<keyword evidence="3" id="KW-1003">Cell membrane</keyword>
<feature type="domain" description="SSD" evidence="8">
    <location>
        <begin position="544"/>
        <end position="673"/>
    </location>
</feature>